<name>A0A1E4TJG1_9ASCO</name>
<dbReference type="Proteomes" id="UP000095023">
    <property type="component" value="Unassembled WGS sequence"/>
</dbReference>
<dbReference type="CDD" id="cd00403">
    <property type="entry name" value="Ribosomal_L1"/>
    <property type="match status" value="1"/>
</dbReference>
<dbReference type="EMBL" id="KV453841">
    <property type="protein sequence ID" value="ODV91876.1"/>
    <property type="molecule type" value="Genomic_DNA"/>
</dbReference>
<keyword evidence="2" id="KW-1185">Reference proteome</keyword>
<dbReference type="InterPro" id="IPR016095">
    <property type="entry name" value="Ribosomal_uL1_3-a/b-sand"/>
</dbReference>
<dbReference type="Pfam" id="PF00687">
    <property type="entry name" value="Ribosomal_L1"/>
    <property type="match status" value="1"/>
</dbReference>
<dbReference type="GO" id="GO:0003723">
    <property type="term" value="F:RNA binding"/>
    <property type="evidence" value="ECO:0007669"/>
    <property type="project" value="InterPro"/>
</dbReference>
<gene>
    <name evidence="1" type="ORF">CANCADRAFT_464</name>
</gene>
<sequence>MEEERVAKAVTALLKHLNDKTEGKKPSLLGGEERVHVVITTNKFLTDKKEFKPKKIDLKHPISEEPEICIFVKDPQREYKNKLGDKVNRVVGVSKLKGKFKSYEARRLLRNSFDLFLADDRIVRMLPKLLGRSFYGTGAVPVPVSIDGDFEKKVEKLKSCTFVTLAPGTCLDLRVGTTEQNPDWIVDNIISAVNEVTKV</sequence>
<accession>A0A1E4TJG1</accession>
<dbReference type="InterPro" id="IPR023674">
    <property type="entry name" value="Ribosomal_uL1-like"/>
</dbReference>
<dbReference type="InterPro" id="IPR028364">
    <property type="entry name" value="Ribosomal_uL1/biogenesis"/>
</dbReference>
<evidence type="ECO:0000313" key="1">
    <source>
        <dbReference type="EMBL" id="ODV91876.1"/>
    </source>
</evidence>
<dbReference type="Gene3D" id="3.40.50.790">
    <property type="match status" value="1"/>
</dbReference>
<dbReference type="AlphaFoldDB" id="A0A1E4TJG1"/>
<organism evidence="1 2">
    <name type="scientific">Tortispora caseinolytica NRRL Y-17796</name>
    <dbReference type="NCBI Taxonomy" id="767744"/>
    <lineage>
        <taxon>Eukaryota</taxon>
        <taxon>Fungi</taxon>
        <taxon>Dikarya</taxon>
        <taxon>Ascomycota</taxon>
        <taxon>Saccharomycotina</taxon>
        <taxon>Trigonopsidomycetes</taxon>
        <taxon>Trigonopsidales</taxon>
        <taxon>Trigonopsidaceae</taxon>
        <taxon>Tortispora</taxon>
    </lineage>
</organism>
<proteinExistence type="predicted"/>
<reference evidence="2" key="1">
    <citation type="submission" date="2016-02" db="EMBL/GenBank/DDBJ databases">
        <title>Comparative genomics of biotechnologically important yeasts.</title>
        <authorList>
            <consortium name="DOE Joint Genome Institute"/>
            <person name="Riley R."/>
            <person name="Haridas S."/>
            <person name="Wolfe K.H."/>
            <person name="Lopes M.R."/>
            <person name="Hittinger C.T."/>
            <person name="Goker M."/>
            <person name="Salamov A."/>
            <person name="Wisecaver J."/>
            <person name="Long T.M."/>
            <person name="Aerts A.L."/>
            <person name="Barry K."/>
            <person name="Choi C."/>
            <person name="Clum A."/>
            <person name="Coughlan A.Y."/>
            <person name="Deshpande S."/>
            <person name="Douglass A.P."/>
            <person name="Hanson S.J."/>
            <person name="Klenk H.-P."/>
            <person name="Labutti K."/>
            <person name="Lapidus A."/>
            <person name="Lindquist E."/>
            <person name="Lipzen A."/>
            <person name="Meier-Kolthoff J.P."/>
            <person name="Ohm R.A."/>
            <person name="Otillar R.P."/>
            <person name="Pangilinan J."/>
            <person name="Peng Y."/>
            <person name="Rokas A."/>
            <person name="Rosa C.A."/>
            <person name="Scheuner C."/>
            <person name="Sibirny A.A."/>
            <person name="Slot J.C."/>
            <person name="Stielow J.B."/>
            <person name="Sun H."/>
            <person name="Kurtzman C.P."/>
            <person name="Blackwell M."/>
            <person name="Jeffries T.W."/>
            <person name="Grigoriev I.V."/>
        </authorList>
    </citation>
    <scope>NUCLEOTIDE SEQUENCE [LARGE SCALE GENOMIC DNA]</scope>
    <source>
        <strain evidence="2">NRRL Y-17796</strain>
    </source>
</reference>
<evidence type="ECO:0008006" key="3">
    <source>
        <dbReference type="Google" id="ProtNLM"/>
    </source>
</evidence>
<dbReference type="SUPFAM" id="SSF56808">
    <property type="entry name" value="Ribosomal protein L1"/>
    <property type="match status" value="1"/>
</dbReference>
<dbReference type="InterPro" id="IPR050257">
    <property type="entry name" value="eL8/uL1-like"/>
</dbReference>
<dbReference type="OrthoDB" id="10251727at2759"/>
<dbReference type="PANTHER" id="PTHR23105">
    <property type="entry name" value="RIBOSOMAL PROTEIN L7AE FAMILY MEMBER"/>
    <property type="match status" value="1"/>
</dbReference>
<protein>
    <recommendedName>
        <fullName evidence="3">Ribosomal protein L1</fullName>
    </recommendedName>
</protein>
<evidence type="ECO:0000313" key="2">
    <source>
        <dbReference type="Proteomes" id="UP000095023"/>
    </source>
</evidence>